<dbReference type="SMART" id="SM00214">
    <property type="entry name" value="VWC"/>
    <property type="match status" value="1"/>
</dbReference>
<dbReference type="Gene3D" id="6.20.200.20">
    <property type="match status" value="1"/>
</dbReference>
<gene>
    <name evidence="3" type="ORF">GSLYS_00008838001</name>
</gene>
<dbReference type="PROSITE" id="PS01208">
    <property type="entry name" value="VWFC_1"/>
    <property type="match status" value="1"/>
</dbReference>
<keyword evidence="4" id="KW-1185">Reference proteome</keyword>
<evidence type="ECO:0000313" key="4">
    <source>
        <dbReference type="Proteomes" id="UP001497497"/>
    </source>
</evidence>
<feature type="domain" description="VWFC" evidence="2">
    <location>
        <begin position="24"/>
        <end position="85"/>
    </location>
</feature>
<organism evidence="3 4">
    <name type="scientific">Lymnaea stagnalis</name>
    <name type="common">Great pond snail</name>
    <name type="synonym">Helix stagnalis</name>
    <dbReference type="NCBI Taxonomy" id="6523"/>
    <lineage>
        <taxon>Eukaryota</taxon>
        <taxon>Metazoa</taxon>
        <taxon>Spiralia</taxon>
        <taxon>Lophotrochozoa</taxon>
        <taxon>Mollusca</taxon>
        <taxon>Gastropoda</taxon>
        <taxon>Heterobranchia</taxon>
        <taxon>Euthyneura</taxon>
        <taxon>Panpulmonata</taxon>
        <taxon>Hygrophila</taxon>
        <taxon>Lymnaeoidea</taxon>
        <taxon>Lymnaeidae</taxon>
        <taxon>Lymnaea</taxon>
    </lineage>
</organism>
<dbReference type="PROSITE" id="PS50184">
    <property type="entry name" value="VWFC_2"/>
    <property type="match status" value="1"/>
</dbReference>
<accession>A0AAV2HNB7</accession>
<dbReference type="InterPro" id="IPR001007">
    <property type="entry name" value="VWF_dom"/>
</dbReference>
<dbReference type="EMBL" id="CAXITT010000185">
    <property type="protein sequence ID" value="CAL1534878.1"/>
    <property type="molecule type" value="Genomic_DNA"/>
</dbReference>
<dbReference type="AlphaFoldDB" id="A0AAV2HNB7"/>
<evidence type="ECO:0000259" key="2">
    <source>
        <dbReference type="PROSITE" id="PS50184"/>
    </source>
</evidence>
<dbReference type="SUPFAM" id="SSF57603">
    <property type="entry name" value="FnI-like domain"/>
    <property type="match status" value="1"/>
</dbReference>
<comment type="caution">
    <text evidence="3">The sequence shown here is derived from an EMBL/GenBank/DDBJ whole genome shotgun (WGS) entry which is preliminary data.</text>
</comment>
<feature type="signal peptide" evidence="1">
    <location>
        <begin position="1"/>
        <end position="25"/>
    </location>
</feature>
<evidence type="ECO:0000313" key="3">
    <source>
        <dbReference type="EMBL" id="CAL1534878.1"/>
    </source>
</evidence>
<sequence length="85" mass="9145">MVSAVRMNYITVSILLVVLLLLVESCVHNGVTYQPGEEYQESPCKTCECGHDGWPICFSRSCGQPSCGPFQTPVVKAGDCCASCP</sequence>
<reference evidence="3 4" key="1">
    <citation type="submission" date="2024-04" db="EMBL/GenBank/DDBJ databases">
        <authorList>
            <consortium name="Genoscope - CEA"/>
            <person name="William W."/>
        </authorList>
    </citation>
    <scope>NUCLEOTIDE SEQUENCE [LARGE SCALE GENOMIC DNA]</scope>
</reference>
<keyword evidence="1" id="KW-0732">Signal</keyword>
<proteinExistence type="predicted"/>
<feature type="chain" id="PRO_5043830735" description="VWFC domain-containing protein" evidence="1">
    <location>
        <begin position="26"/>
        <end position="85"/>
    </location>
</feature>
<dbReference type="Proteomes" id="UP001497497">
    <property type="component" value="Unassembled WGS sequence"/>
</dbReference>
<dbReference type="Pfam" id="PF23334">
    <property type="entry name" value="VWC2L_2nd"/>
    <property type="match status" value="1"/>
</dbReference>
<name>A0AAV2HNB7_LYMST</name>
<protein>
    <recommendedName>
        <fullName evidence="2">VWFC domain-containing protein</fullName>
    </recommendedName>
</protein>
<evidence type="ECO:0000256" key="1">
    <source>
        <dbReference type="SAM" id="SignalP"/>
    </source>
</evidence>